<keyword evidence="13" id="KW-1185">Reference proteome</keyword>
<evidence type="ECO:0000256" key="7">
    <source>
        <dbReference type="ARBA" id="ARBA00049036"/>
    </source>
</evidence>
<dbReference type="EMBL" id="AGCU01103165">
    <property type="status" value="NOT_ANNOTATED_CDS"/>
    <property type="molecule type" value="Genomic_DNA"/>
</dbReference>
<sequence length="370" mass="43866">MMHAVNAWLWRHEYWLPPGITWEDMKESEDVQYPQPRDLLLSIPCALLLVLVRRLFERSVCSPWALVEGVRGRWEAPPTPVAMLQPHGEMAEGWRTWAAPQCWGLAQQCDLPPRRVARWFRVRCNQDRPCLSKKFCQASWRFAFYFVSFFTGLAVLLDKPWFWDHRECWAGYPQQPLLSSVFWYYMLELSFYSSLVCTLPFDVKRKDLRQQVVHHAVTIFLISFSYCANYLRIGTLVMLIHDASDWILEPTKIFNYMKWRRTCDGLFIVFSAVFLSPRLLLFPYKVLYNTYYYSMELYQPFFGYYFMNGLLLVLQLLHVFWSCLIGHMIYRFILSGTMERDLRSDTEESDTAEEGGEPARAKERNGALHR</sequence>
<dbReference type="InterPro" id="IPR016439">
    <property type="entry name" value="Lag1/Lac1-like"/>
</dbReference>
<dbReference type="EMBL" id="AGCU01103157">
    <property type="status" value="NOT_ANNOTATED_CDS"/>
    <property type="molecule type" value="Genomic_DNA"/>
</dbReference>
<feature type="transmembrane region" description="Helical" evidence="10">
    <location>
        <begin position="142"/>
        <end position="162"/>
    </location>
</feature>
<evidence type="ECO:0000256" key="5">
    <source>
        <dbReference type="ARBA" id="ARBA00022989"/>
    </source>
</evidence>
<dbReference type="EMBL" id="AGCU01103163">
    <property type="status" value="NOT_ANNOTATED_CDS"/>
    <property type="molecule type" value="Genomic_DNA"/>
</dbReference>
<dbReference type="STRING" id="13735.ENSPSIP00000018406"/>
<dbReference type="GO" id="GO:0050291">
    <property type="term" value="F:sphingosine N-acyltransferase activity"/>
    <property type="evidence" value="ECO:0007669"/>
    <property type="project" value="InterPro"/>
</dbReference>
<evidence type="ECO:0000256" key="10">
    <source>
        <dbReference type="SAM" id="Phobius"/>
    </source>
</evidence>
<comment type="pathway">
    <text evidence="3">Sphingolipid metabolism.</text>
</comment>
<comment type="subcellular location">
    <subcellularLocation>
        <location evidence="1">Membrane</location>
        <topology evidence="1">Multi-pass membrane protein</topology>
    </subcellularLocation>
</comment>
<dbReference type="Pfam" id="PF03798">
    <property type="entry name" value="TRAM_LAG1_CLN8"/>
    <property type="match status" value="1"/>
</dbReference>
<evidence type="ECO:0000259" key="11">
    <source>
        <dbReference type="PROSITE" id="PS50922"/>
    </source>
</evidence>
<dbReference type="GO" id="GO:0046513">
    <property type="term" value="P:ceramide biosynthetic process"/>
    <property type="evidence" value="ECO:0007669"/>
    <property type="project" value="InterPro"/>
</dbReference>
<feature type="transmembrane region" description="Helical" evidence="10">
    <location>
        <begin position="265"/>
        <end position="284"/>
    </location>
</feature>
<accession>K7GDP5</accession>
<dbReference type="GO" id="GO:0016020">
    <property type="term" value="C:membrane"/>
    <property type="evidence" value="ECO:0007669"/>
    <property type="project" value="UniProtKB-SubCell"/>
</dbReference>
<feature type="transmembrane region" description="Helical" evidence="10">
    <location>
        <begin position="304"/>
        <end position="330"/>
    </location>
</feature>
<dbReference type="OMA" id="YYSMELY"/>
<dbReference type="EMBL" id="AGCU01103156">
    <property type="status" value="NOT_ANNOTATED_CDS"/>
    <property type="molecule type" value="Genomic_DNA"/>
</dbReference>
<reference evidence="12" key="3">
    <citation type="submission" date="2025-08" db="UniProtKB">
        <authorList>
            <consortium name="Ensembl"/>
        </authorList>
    </citation>
    <scope>IDENTIFICATION</scope>
</reference>
<keyword evidence="5 10" id="KW-1133">Transmembrane helix</keyword>
<dbReference type="EMBL" id="AGCU01103160">
    <property type="status" value="NOT_ANNOTATED_CDS"/>
    <property type="molecule type" value="Genomic_DNA"/>
</dbReference>
<dbReference type="AlphaFoldDB" id="K7GDP5"/>
<organism evidence="12 13">
    <name type="scientific">Pelodiscus sinensis</name>
    <name type="common">Chinese softshell turtle</name>
    <name type="synonym">Trionyx sinensis</name>
    <dbReference type="NCBI Taxonomy" id="13735"/>
    <lineage>
        <taxon>Eukaryota</taxon>
        <taxon>Metazoa</taxon>
        <taxon>Chordata</taxon>
        <taxon>Craniata</taxon>
        <taxon>Vertebrata</taxon>
        <taxon>Euteleostomi</taxon>
        <taxon>Archelosauria</taxon>
        <taxon>Testudinata</taxon>
        <taxon>Testudines</taxon>
        <taxon>Cryptodira</taxon>
        <taxon>Trionychia</taxon>
        <taxon>Trionychidae</taxon>
        <taxon>Pelodiscus</taxon>
    </lineage>
</organism>
<name>K7GDP5_PELSI</name>
<feature type="domain" description="TLC" evidence="11">
    <location>
        <begin position="133"/>
        <end position="334"/>
    </location>
</feature>
<reference evidence="12" key="4">
    <citation type="submission" date="2025-09" db="UniProtKB">
        <authorList>
            <consortium name="Ensembl"/>
        </authorList>
    </citation>
    <scope>IDENTIFICATION</scope>
</reference>
<evidence type="ECO:0000256" key="6">
    <source>
        <dbReference type="ARBA" id="ARBA00023136"/>
    </source>
</evidence>
<dbReference type="PANTHER" id="PTHR12560:SF6">
    <property type="entry name" value="CERAMIDE SYNTHASE 4"/>
    <property type="match status" value="1"/>
</dbReference>
<feature type="compositionally biased region" description="Acidic residues" evidence="9">
    <location>
        <begin position="347"/>
        <end position="356"/>
    </location>
</feature>
<dbReference type="InterPro" id="IPR006634">
    <property type="entry name" value="TLC-dom"/>
</dbReference>
<reference evidence="13" key="1">
    <citation type="submission" date="2011-10" db="EMBL/GenBank/DDBJ databases">
        <authorList>
            <consortium name="Soft-shell Turtle Genome Consortium"/>
        </authorList>
    </citation>
    <scope>NUCLEOTIDE SEQUENCE [LARGE SCALE GENOMIC DNA]</scope>
    <source>
        <strain evidence="13">Daiwa-1</strain>
    </source>
</reference>
<dbReference type="PROSITE" id="PS50922">
    <property type="entry name" value="TLC"/>
    <property type="match status" value="1"/>
</dbReference>
<dbReference type="GeneTree" id="ENSGT01030000234515"/>
<dbReference type="EMBL" id="AGCU01103158">
    <property type="status" value="NOT_ANNOTATED_CDS"/>
    <property type="molecule type" value="Genomic_DNA"/>
</dbReference>
<keyword evidence="4 8" id="KW-0812">Transmembrane</keyword>
<dbReference type="HOGENOM" id="CLU_028277_1_1_1"/>
<evidence type="ECO:0000256" key="2">
    <source>
        <dbReference type="ARBA" id="ARBA00004760"/>
    </source>
</evidence>
<evidence type="ECO:0000256" key="9">
    <source>
        <dbReference type="SAM" id="MobiDB-lite"/>
    </source>
</evidence>
<dbReference type="PANTHER" id="PTHR12560">
    <property type="entry name" value="LONGEVITY ASSURANCE FACTOR 1 LAG1"/>
    <property type="match status" value="1"/>
</dbReference>
<comment type="catalytic activity">
    <reaction evidence="7">
        <text>sphinganine + octadecanoyl-CoA = N-(octadecanoyl)-sphinganine + CoA + H(+)</text>
        <dbReference type="Rhea" id="RHEA:36547"/>
        <dbReference type="ChEBI" id="CHEBI:15378"/>
        <dbReference type="ChEBI" id="CHEBI:57287"/>
        <dbReference type="ChEBI" id="CHEBI:57394"/>
        <dbReference type="ChEBI" id="CHEBI:57817"/>
        <dbReference type="ChEBI" id="CHEBI:67033"/>
    </reaction>
    <physiologicalReaction direction="left-to-right" evidence="7">
        <dbReference type="Rhea" id="RHEA:36548"/>
    </physiologicalReaction>
</comment>
<evidence type="ECO:0000256" key="4">
    <source>
        <dbReference type="ARBA" id="ARBA00022692"/>
    </source>
</evidence>
<keyword evidence="6 8" id="KW-0472">Membrane</keyword>
<dbReference type="EMBL" id="AGCU01103162">
    <property type="status" value="NOT_ANNOTATED_CDS"/>
    <property type="molecule type" value="Genomic_DNA"/>
</dbReference>
<dbReference type="UniPathway" id="UPA00222"/>
<protein>
    <recommendedName>
        <fullName evidence="11">TLC domain-containing protein</fullName>
    </recommendedName>
</protein>
<dbReference type="Ensembl" id="ENSPSIT00000018492.1">
    <property type="protein sequence ID" value="ENSPSIP00000018406.1"/>
    <property type="gene ID" value="ENSPSIG00000016314.1"/>
</dbReference>
<evidence type="ECO:0000256" key="3">
    <source>
        <dbReference type="ARBA" id="ARBA00004991"/>
    </source>
</evidence>
<feature type="region of interest" description="Disordered" evidence="9">
    <location>
        <begin position="344"/>
        <end position="370"/>
    </location>
</feature>
<dbReference type="PIRSF" id="PIRSF005225">
    <property type="entry name" value="LAG1_LAC1"/>
    <property type="match status" value="1"/>
</dbReference>
<evidence type="ECO:0000256" key="1">
    <source>
        <dbReference type="ARBA" id="ARBA00004141"/>
    </source>
</evidence>
<comment type="pathway">
    <text evidence="2">Lipid metabolism; sphingolipid metabolism.</text>
</comment>
<dbReference type="EMBL" id="AGCU01103164">
    <property type="status" value="NOT_ANNOTATED_CDS"/>
    <property type="molecule type" value="Genomic_DNA"/>
</dbReference>
<dbReference type="eggNOG" id="KOG1607">
    <property type="taxonomic scope" value="Eukaryota"/>
</dbReference>
<dbReference type="SMART" id="SM00724">
    <property type="entry name" value="TLC"/>
    <property type="match status" value="1"/>
</dbReference>
<reference evidence="13" key="2">
    <citation type="journal article" date="2013" name="Nat. Genet.">
        <title>The draft genomes of soft-shell turtle and green sea turtle yield insights into the development and evolution of the turtle-specific body plan.</title>
        <authorList>
            <person name="Wang Z."/>
            <person name="Pascual-Anaya J."/>
            <person name="Zadissa A."/>
            <person name="Li W."/>
            <person name="Niimura Y."/>
            <person name="Huang Z."/>
            <person name="Li C."/>
            <person name="White S."/>
            <person name="Xiong Z."/>
            <person name="Fang D."/>
            <person name="Wang B."/>
            <person name="Ming Y."/>
            <person name="Chen Y."/>
            <person name="Zheng Y."/>
            <person name="Kuraku S."/>
            <person name="Pignatelli M."/>
            <person name="Herrero J."/>
            <person name="Beal K."/>
            <person name="Nozawa M."/>
            <person name="Li Q."/>
            <person name="Wang J."/>
            <person name="Zhang H."/>
            <person name="Yu L."/>
            <person name="Shigenobu S."/>
            <person name="Wang J."/>
            <person name="Liu J."/>
            <person name="Flicek P."/>
            <person name="Searle S."/>
            <person name="Wang J."/>
            <person name="Kuratani S."/>
            <person name="Yin Y."/>
            <person name="Aken B."/>
            <person name="Zhang G."/>
            <person name="Irie N."/>
        </authorList>
    </citation>
    <scope>NUCLEOTIDE SEQUENCE [LARGE SCALE GENOMIC DNA]</scope>
    <source>
        <strain evidence="13">Daiwa-1</strain>
    </source>
</reference>
<proteinExistence type="predicted"/>
<evidence type="ECO:0000313" key="13">
    <source>
        <dbReference type="Proteomes" id="UP000007267"/>
    </source>
</evidence>
<feature type="transmembrane region" description="Helical" evidence="10">
    <location>
        <begin position="182"/>
        <end position="201"/>
    </location>
</feature>
<evidence type="ECO:0000256" key="8">
    <source>
        <dbReference type="PROSITE-ProRule" id="PRU00205"/>
    </source>
</evidence>
<dbReference type="EMBL" id="AGCU01103159">
    <property type="status" value="NOT_ANNOTATED_CDS"/>
    <property type="molecule type" value="Genomic_DNA"/>
</dbReference>
<feature type="compositionally biased region" description="Basic and acidic residues" evidence="9">
    <location>
        <begin position="357"/>
        <end position="370"/>
    </location>
</feature>
<evidence type="ECO:0000313" key="12">
    <source>
        <dbReference type="Ensembl" id="ENSPSIP00000018406.1"/>
    </source>
</evidence>
<dbReference type="EMBL" id="AGCU01103161">
    <property type="status" value="NOT_ANNOTATED_CDS"/>
    <property type="molecule type" value="Genomic_DNA"/>
</dbReference>
<dbReference type="Gene3D" id="1.10.10.60">
    <property type="entry name" value="Homeodomain-like"/>
    <property type="match status" value="1"/>
</dbReference>
<dbReference type="Proteomes" id="UP000007267">
    <property type="component" value="Unassembled WGS sequence"/>
</dbReference>